<keyword evidence="1" id="KW-0328">Glycosyltransferase</keyword>
<evidence type="ECO:0000256" key="1">
    <source>
        <dbReference type="ARBA" id="ARBA00022676"/>
    </source>
</evidence>
<keyword evidence="6" id="KW-1185">Reference proteome</keyword>
<accession>A0ABU7V2Y5</accession>
<dbReference type="Pfam" id="PF13579">
    <property type="entry name" value="Glyco_trans_4_4"/>
    <property type="match status" value="1"/>
</dbReference>
<dbReference type="InterPro" id="IPR001296">
    <property type="entry name" value="Glyco_trans_1"/>
</dbReference>
<organism evidence="5 6">
    <name type="scientific">Microbacterium schleiferi</name>
    <dbReference type="NCBI Taxonomy" id="69362"/>
    <lineage>
        <taxon>Bacteria</taxon>
        <taxon>Bacillati</taxon>
        <taxon>Actinomycetota</taxon>
        <taxon>Actinomycetes</taxon>
        <taxon>Micrococcales</taxon>
        <taxon>Microbacteriaceae</taxon>
        <taxon>Microbacterium</taxon>
    </lineage>
</organism>
<gene>
    <name evidence="5" type="ORF">V2V91_02665</name>
</gene>
<dbReference type="RefSeq" id="WP_331790677.1">
    <property type="nucleotide sequence ID" value="NZ_BAAAUO010000003.1"/>
</dbReference>
<name>A0ABU7V2Y5_9MICO</name>
<feature type="domain" description="Glycosyl transferase family 1" evidence="3">
    <location>
        <begin position="220"/>
        <end position="387"/>
    </location>
</feature>
<dbReference type="Gene3D" id="3.40.50.2000">
    <property type="entry name" value="Glycogen Phosphorylase B"/>
    <property type="match status" value="2"/>
</dbReference>
<feature type="domain" description="Glycosyltransferase subfamily 4-like N-terminal" evidence="4">
    <location>
        <begin position="24"/>
        <end position="207"/>
    </location>
</feature>
<keyword evidence="2" id="KW-0808">Transferase</keyword>
<comment type="caution">
    <text evidence="5">The sequence shown here is derived from an EMBL/GenBank/DDBJ whole genome shotgun (WGS) entry which is preliminary data.</text>
</comment>
<sequence>MSRRSPSSSPRVLVVGINYPPEHTGIAPYTGAMSRGLARRGIAARVIAAHPHYPDWKIKPGYGQWSRSEHLDGVAVKRVRHYVPNPPKGARRLASEVSFGARSTVSRWGSPDAIVVVSPAMISSAMAALRAKALHRSAPLIVWVQDLYARGMAETGQGGRAAQALGVIEGRLLRSADRVVVIHDRFAEIIARDFGVGRDRITVVRNWTHLAPFPLIDVSASRERFGWKPDETVVLHTGNMGVKQGLGNVIDAARVVEHYRDPVRFVLVGDGGERARLQALARGVGPLQFVPPLDDAAYAAALKSADILLVNELAGVAEMAVPSKLTSYFQAERPVIAATDPSGITAGEVRAADAGLVVPAGDPEALRDAILELRANPERAAVFGANGLRYRRTVLDEETAITKFADMLYEVTTR</sequence>
<evidence type="ECO:0000313" key="5">
    <source>
        <dbReference type="EMBL" id="MEF2254040.1"/>
    </source>
</evidence>
<dbReference type="PANTHER" id="PTHR12526:SF635">
    <property type="entry name" value="GLYCOSYL TRANSFERASE GROUP 1"/>
    <property type="match status" value="1"/>
</dbReference>
<protein>
    <submittedName>
        <fullName evidence="5">Glycosyltransferase</fullName>
    </submittedName>
</protein>
<dbReference type="Proteomes" id="UP001351900">
    <property type="component" value="Unassembled WGS sequence"/>
</dbReference>
<evidence type="ECO:0000259" key="4">
    <source>
        <dbReference type="Pfam" id="PF13579"/>
    </source>
</evidence>
<dbReference type="EMBL" id="JAZHOV010000001">
    <property type="protein sequence ID" value="MEF2254040.1"/>
    <property type="molecule type" value="Genomic_DNA"/>
</dbReference>
<evidence type="ECO:0000256" key="2">
    <source>
        <dbReference type="ARBA" id="ARBA00022679"/>
    </source>
</evidence>
<dbReference type="PANTHER" id="PTHR12526">
    <property type="entry name" value="GLYCOSYLTRANSFERASE"/>
    <property type="match status" value="1"/>
</dbReference>
<dbReference type="InterPro" id="IPR028098">
    <property type="entry name" value="Glyco_trans_4-like_N"/>
</dbReference>
<proteinExistence type="predicted"/>
<dbReference type="Pfam" id="PF00534">
    <property type="entry name" value="Glycos_transf_1"/>
    <property type="match status" value="1"/>
</dbReference>
<dbReference type="SUPFAM" id="SSF53756">
    <property type="entry name" value="UDP-Glycosyltransferase/glycogen phosphorylase"/>
    <property type="match status" value="1"/>
</dbReference>
<dbReference type="CDD" id="cd03794">
    <property type="entry name" value="GT4_WbuB-like"/>
    <property type="match status" value="1"/>
</dbReference>
<evidence type="ECO:0000259" key="3">
    <source>
        <dbReference type="Pfam" id="PF00534"/>
    </source>
</evidence>
<reference evidence="5 6" key="1">
    <citation type="submission" date="2024-01" db="EMBL/GenBank/DDBJ databases">
        <title>the genome sequence of strain Microbacterium schleiferi NBRC 15075.</title>
        <authorList>
            <person name="Ding Y."/>
            <person name="Zhang G."/>
        </authorList>
    </citation>
    <scope>NUCLEOTIDE SEQUENCE [LARGE SCALE GENOMIC DNA]</scope>
    <source>
        <strain evidence="5 6">NBRC 15075</strain>
    </source>
</reference>
<evidence type="ECO:0000313" key="6">
    <source>
        <dbReference type="Proteomes" id="UP001351900"/>
    </source>
</evidence>